<keyword evidence="1" id="KW-0808">Transferase</keyword>
<protein>
    <submittedName>
        <fullName evidence="1">Methyltransferase family protein</fullName>
    </submittedName>
</protein>
<dbReference type="eggNOG" id="COG2226">
    <property type="taxonomic scope" value="Bacteria"/>
</dbReference>
<gene>
    <name evidence="1" type="ORF">SCLAV_p1448</name>
</gene>
<accession>D5SLY7</accession>
<evidence type="ECO:0000313" key="1">
    <source>
        <dbReference type="EMBL" id="EFG04930.2"/>
    </source>
</evidence>
<evidence type="ECO:0000313" key="2">
    <source>
        <dbReference type="Proteomes" id="UP000002357"/>
    </source>
</evidence>
<reference evidence="1 2" key="1">
    <citation type="journal article" date="2010" name="Genome Biol. Evol.">
        <title>The sequence of a 1.8-mb bacterial linear plasmid reveals a rich evolutionary reservoir of secondary metabolic pathways.</title>
        <authorList>
            <person name="Medema M.H."/>
            <person name="Trefzer A."/>
            <person name="Kovalchuk A."/>
            <person name="van den Berg M."/>
            <person name="Mueller U."/>
            <person name="Heijne W."/>
            <person name="Wu L."/>
            <person name="Alam M.T."/>
            <person name="Ronning C.M."/>
            <person name="Nierman W.C."/>
            <person name="Bovenberg R.A.L."/>
            <person name="Breitling R."/>
            <person name="Takano E."/>
        </authorList>
    </citation>
    <scope>NUCLEOTIDE SEQUENCE [LARGE SCALE GENOMIC DNA]</scope>
    <source>
        <strain evidence="2">ATCC 27064 / DSM 738 / JCM 4710 / NBRC 13307 / NCIMB 12785 / NRRL 3585 / VKM Ac-602</strain>
        <plasmid evidence="1">pSCL4</plasmid>
    </source>
</reference>
<geneLocation type="plasmid" evidence="1 2">
    <name>pSCL4</name>
</geneLocation>
<proteinExistence type="predicted"/>
<sequence>MVERLRAKPGGAEIPVTIGDMADVAVDGPFQLSYLVFNTLFNLPSQARQVDCFRNVAQVLEPGGLFVVECFIQDVTEFDRHQRVATRALAENSVNMEFLLHDPVEQAVTFQRVTFDAKGTTLRPLRLRYCWPSELDLMAQLAGMRLRERWTDWDRSPFTAASRRHVSVYEKR</sequence>
<dbReference type="EMBL" id="CM000914">
    <property type="protein sequence ID" value="EFG04930.2"/>
    <property type="molecule type" value="Genomic_DNA"/>
</dbReference>
<dbReference type="GO" id="GO:0008168">
    <property type="term" value="F:methyltransferase activity"/>
    <property type="evidence" value="ECO:0007669"/>
    <property type="project" value="UniProtKB-KW"/>
</dbReference>
<keyword evidence="2" id="KW-1185">Reference proteome</keyword>
<keyword evidence="1" id="KW-0614">Plasmid</keyword>
<dbReference type="Proteomes" id="UP000002357">
    <property type="component" value="Plasmid pSCL4"/>
</dbReference>
<keyword evidence="1" id="KW-0489">Methyltransferase</keyword>
<dbReference type="InterPro" id="IPR029063">
    <property type="entry name" value="SAM-dependent_MTases_sf"/>
</dbReference>
<dbReference type="AlphaFoldDB" id="D5SLY7"/>
<dbReference type="GO" id="GO:0032259">
    <property type="term" value="P:methylation"/>
    <property type="evidence" value="ECO:0007669"/>
    <property type="project" value="UniProtKB-KW"/>
</dbReference>
<organism evidence="1 2">
    <name type="scientific">Streptomyces clavuligerus</name>
    <dbReference type="NCBI Taxonomy" id="1901"/>
    <lineage>
        <taxon>Bacteria</taxon>
        <taxon>Bacillati</taxon>
        <taxon>Actinomycetota</taxon>
        <taxon>Actinomycetes</taxon>
        <taxon>Kitasatosporales</taxon>
        <taxon>Streptomycetaceae</taxon>
        <taxon>Streptomyces</taxon>
    </lineage>
</organism>
<dbReference type="Gene3D" id="3.40.50.150">
    <property type="entry name" value="Vaccinia Virus protein VP39"/>
    <property type="match status" value="1"/>
</dbReference>
<name>D5SLY7_STRCL</name>
<dbReference type="Gene3D" id="2.20.25.570">
    <property type="match status" value="1"/>
</dbReference>
<dbReference type="SUPFAM" id="SSF53335">
    <property type="entry name" value="S-adenosyl-L-methionine-dependent methyltransferases"/>
    <property type="match status" value="1"/>
</dbReference>